<dbReference type="EMBL" id="LXQA010140848">
    <property type="protein sequence ID" value="MCI24331.1"/>
    <property type="molecule type" value="Genomic_DNA"/>
</dbReference>
<protein>
    <submittedName>
        <fullName evidence="1">Uncharacterized protein</fullName>
    </submittedName>
</protein>
<name>A0A392QIX2_9FABA</name>
<organism evidence="1 2">
    <name type="scientific">Trifolium medium</name>
    <dbReference type="NCBI Taxonomy" id="97028"/>
    <lineage>
        <taxon>Eukaryota</taxon>
        <taxon>Viridiplantae</taxon>
        <taxon>Streptophyta</taxon>
        <taxon>Embryophyta</taxon>
        <taxon>Tracheophyta</taxon>
        <taxon>Spermatophyta</taxon>
        <taxon>Magnoliopsida</taxon>
        <taxon>eudicotyledons</taxon>
        <taxon>Gunneridae</taxon>
        <taxon>Pentapetalae</taxon>
        <taxon>rosids</taxon>
        <taxon>fabids</taxon>
        <taxon>Fabales</taxon>
        <taxon>Fabaceae</taxon>
        <taxon>Papilionoideae</taxon>
        <taxon>50 kb inversion clade</taxon>
        <taxon>NPAAA clade</taxon>
        <taxon>Hologalegina</taxon>
        <taxon>IRL clade</taxon>
        <taxon>Trifolieae</taxon>
        <taxon>Trifolium</taxon>
    </lineage>
</organism>
<sequence>MGSLRCNVDVVCYSEHNIYCVGACLRDENERFVKAFVKRYEGKPKIYEAEAIGLLVFEVAE</sequence>
<reference evidence="1 2" key="1">
    <citation type="journal article" date="2018" name="Front. Plant Sci.">
        <title>Red Clover (Trifolium pratense) and Zigzag Clover (T. medium) - A Picture of Genomic Similarities and Differences.</title>
        <authorList>
            <person name="Dluhosova J."/>
            <person name="Istvanek J."/>
            <person name="Nedelnik J."/>
            <person name="Repkova J."/>
        </authorList>
    </citation>
    <scope>NUCLEOTIDE SEQUENCE [LARGE SCALE GENOMIC DNA]</scope>
    <source>
        <strain evidence="2">cv. 10/8</strain>
        <tissue evidence="1">Leaf</tissue>
    </source>
</reference>
<evidence type="ECO:0000313" key="2">
    <source>
        <dbReference type="Proteomes" id="UP000265520"/>
    </source>
</evidence>
<comment type="caution">
    <text evidence="1">The sequence shown here is derived from an EMBL/GenBank/DDBJ whole genome shotgun (WGS) entry which is preliminary data.</text>
</comment>
<dbReference type="Proteomes" id="UP000265520">
    <property type="component" value="Unassembled WGS sequence"/>
</dbReference>
<evidence type="ECO:0000313" key="1">
    <source>
        <dbReference type="EMBL" id="MCI24331.1"/>
    </source>
</evidence>
<keyword evidence="2" id="KW-1185">Reference proteome</keyword>
<dbReference type="AlphaFoldDB" id="A0A392QIX2"/>
<accession>A0A392QIX2</accession>
<proteinExistence type="predicted"/>